<dbReference type="EMBL" id="VTOW01000002">
    <property type="protein sequence ID" value="NKE71039.1"/>
    <property type="molecule type" value="Genomic_DNA"/>
</dbReference>
<evidence type="ECO:0000256" key="1">
    <source>
        <dbReference type="ARBA" id="ARBA00008777"/>
    </source>
</evidence>
<proteinExistence type="inferred from homology"/>
<gene>
    <name evidence="4" type="primary">rplQ</name>
    <name evidence="7" type="ORF">MNODULE_09840</name>
</gene>
<dbReference type="RefSeq" id="WP_168059382.1">
    <property type="nucleotide sequence ID" value="NZ_VTOW01000002.1"/>
</dbReference>
<dbReference type="PANTHER" id="PTHR14413:SF16">
    <property type="entry name" value="LARGE RIBOSOMAL SUBUNIT PROTEIN BL17M"/>
    <property type="match status" value="1"/>
</dbReference>
<dbReference type="PANTHER" id="PTHR14413">
    <property type="entry name" value="RIBOSOMAL PROTEIN L17"/>
    <property type="match status" value="1"/>
</dbReference>
<dbReference type="Gene3D" id="3.90.1030.10">
    <property type="entry name" value="Ribosomal protein L17"/>
    <property type="match status" value="1"/>
</dbReference>
<comment type="caution">
    <text evidence="7">The sequence shown here is derived from an EMBL/GenBank/DDBJ whole genome shotgun (WGS) entry which is preliminary data.</text>
</comment>
<keyword evidence="8" id="KW-1185">Reference proteome</keyword>
<dbReference type="GO" id="GO:0003735">
    <property type="term" value="F:structural constituent of ribosome"/>
    <property type="evidence" value="ECO:0007669"/>
    <property type="project" value="InterPro"/>
</dbReference>
<evidence type="ECO:0000313" key="7">
    <source>
        <dbReference type="EMBL" id="NKE71039.1"/>
    </source>
</evidence>
<dbReference type="SUPFAM" id="SSF64263">
    <property type="entry name" value="Prokaryotic ribosomal protein L17"/>
    <property type="match status" value="1"/>
</dbReference>
<organism evidence="7 8">
    <name type="scientific">Candidatus Manganitrophus noduliformans</name>
    <dbReference type="NCBI Taxonomy" id="2606439"/>
    <lineage>
        <taxon>Bacteria</taxon>
        <taxon>Pseudomonadati</taxon>
        <taxon>Nitrospirota</taxon>
        <taxon>Nitrospiria</taxon>
        <taxon>Candidatus Troglogloeales</taxon>
        <taxon>Candidatus Manganitrophaceae</taxon>
        <taxon>Candidatus Manganitrophus</taxon>
    </lineage>
</organism>
<dbReference type="GO" id="GO:0006412">
    <property type="term" value="P:translation"/>
    <property type="evidence" value="ECO:0007669"/>
    <property type="project" value="UniProtKB-UniRule"/>
</dbReference>
<protein>
    <recommendedName>
        <fullName evidence="4">Large ribosomal subunit protein bL17</fullName>
    </recommendedName>
</protein>
<evidence type="ECO:0000256" key="2">
    <source>
        <dbReference type="ARBA" id="ARBA00022980"/>
    </source>
</evidence>
<evidence type="ECO:0000313" key="8">
    <source>
        <dbReference type="Proteomes" id="UP000534783"/>
    </source>
</evidence>
<dbReference type="Pfam" id="PF01196">
    <property type="entry name" value="Ribosomal_L17"/>
    <property type="match status" value="1"/>
</dbReference>
<dbReference type="InterPro" id="IPR000456">
    <property type="entry name" value="Ribosomal_bL17"/>
</dbReference>
<dbReference type="NCBIfam" id="TIGR00059">
    <property type="entry name" value="L17"/>
    <property type="match status" value="1"/>
</dbReference>
<dbReference type="HAMAP" id="MF_01368">
    <property type="entry name" value="Ribosomal_bL17"/>
    <property type="match status" value="1"/>
</dbReference>
<dbReference type="FunFam" id="3.90.1030.10:FF:000001">
    <property type="entry name" value="50S ribosomal protein L17"/>
    <property type="match status" value="1"/>
</dbReference>
<dbReference type="GO" id="GO:0022625">
    <property type="term" value="C:cytosolic large ribosomal subunit"/>
    <property type="evidence" value="ECO:0007669"/>
    <property type="project" value="TreeGrafter"/>
</dbReference>
<comment type="subunit">
    <text evidence="4">Part of the 50S ribosomal subunit. Contacts protein L32.</text>
</comment>
<dbReference type="InterPro" id="IPR036373">
    <property type="entry name" value="Ribosomal_bL17_sf"/>
</dbReference>
<keyword evidence="2 4" id="KW-0689">Ribosomal protein</keyword>
<dbReference type="AlphaFoldDB" id="A0A7X6DPR1"/>
<evidence type="ECO:0000256" key="4">
    <source>
        <dbReference type="HAMAP-Rule" id="MF_01368"/>
    </source>
</evidence>
<feature type="region of interest" description="Disordered" evidence="6">
    <location>
        <begin position="122"/>
        <end position="148"/>
    </location>
</feature>
<keyword evidence="3 4" id="KW-0687">Ribonucleoprotein</keyword>
<evidence type="ECO:0000256" key="3">
    <source>
        <dbReference type="ARBA" id="ARBA00023274"/>
    </source>
</evidence>
<feature type="compositionally biased region" description="Basic and acidic residues" evidence="6">
    <location>
        <begin position="122"/>
        <end position="138"/>
    </location>
</feature>
<accession>A0A7X6DPR1</accession>
<evidence type="ECO:0000256" key="5">
    <source>
        <dbReference type="RuleBase" id="RU000660"/>
    </source>
</evidence>
<comment type="similarity">
    <text evidence="1 4 5">Belongs to the bacterial ribosomal protein bL17 family.</text>
</comment>
<name>A0A7X6DPR1_9BACT</name>
<reference evidence="7 8" key="1">
    <citation type="journal article" date="2020" name="Nature">
        <title>Bacterial chemolithoautotrophy via manganese oxidation.</title>
        <authorList>
            <person name="Yu H."/>
            <person name="Leadbetter J.R."/>
        </authorList>
    </citation>
    <scope>NUCLEOTIDE SEQUENCE [LARGE SCALE GENOMIC DNA]</scope>
    <source>
        <strain evidence="7 8">Mn-1</strain>
    </source>
</reference>
<dbReference type="Proteomes" id="UP000534783">
    <property type="component" value="Unassembled WGS sequence"/>
</dbReference>
<sequence>MRHRKAGRPLGRNSAHRRALFRNLVTSFLRHERIETTEAKAKEIRSIADKMISLGKRGDLHARRMAAAYILDQDVVFSLFSEVAPRFQNKNGGYTRLIKTRVRHGDGAPMVILELTEAKKVEKAPKKERKQKKEKEAGTEETASAPAS</sequence>
<evidence type="ECO:0000256" key="6">
    <source>
        <dbReference type="SAM" id="MobiDB-lite"/>
    </source>
</evidence>